<evidence type="ECO:0000256" key="3">
    <source>
        <dbReference type="ARBA" id="ARBA00025466"/>
    </source>
</evidence>
<comment type="function">
    <text evidence="3">Involved in transvection phenomena (= synapsis-dependent gene expression), where the synaptic pairing of chromosomes carrying genes with which zeste interacts influences the expression of these genes. Zeste binds to DNA and stimulates transcription from a nearby promoter.</text>
</comment>
<feature type="domain" description="Myb/SANT-like DNA-binding" evidence="4">
    <location>
        <begin position="10"/>
        <end position="69"/>
    </location>
</feature>
<evidence type="ECO:0000259" key="4">
    <source>
        <dbReference type="Pfam" id="PF13873"/>
    </source>
</evidence>
<gene>
    <name evidence="5" type="ORF">O3P69_004764</name>
</gene>
<protein>
    <recommendedName>
        <fullName evidence="2">Regulatory protein zeste</fullName>
    </recommendedName>
</protein>
<evidence type="ECO:0000313" key="5">
    <source>
        <dbReference type="EMBL" id="KAK8397280.1"/>
    </source>
</evidence>
<accession>A0AAW0UC79</accession>
<evidence type="ECO:0000313" key="6">
    <source>
        <dbReference type="Proteomes" id="UP001487740"/>
    </source>
</evidence>
<dbReference type="Proteomes" id="UP001487740">
    <property type="component" value="Unassembled WGS sequence"/>
</dbReference>
<reference evidence="5 6" key="1">
    <citation type="submission" date="2023-03" db="EMBL/GenBank/DDBJ databases">
        <title>High-quality genome of Scylla paramamosain provides insights in environmental adaptation.</title>
        <authorList>
            <person name="Zhang L."/>
        </authorList>
    </citation>
    <scope>NUCLEOTIDE SEQUENCE [LARGE SCALE GENOMIC DNA]</scope>
    <source>
        <strain evidence="5">LZ_2023a</strain>
        <tissue evidence="5">Muscle</tissue>
    </source>
</reference>
<dbReference type="EMBL" id="JARAKH010000014">
    <property type="protein sequence ID" value="KAK8397280.1"/>
    <property type="molecule type" value="Genomic_DNA"/>
</dbReference>
<evidence type="ECO:0000256" key="2">
    <source>
        <dbReference type="ARBA" id="ARBA00016807"/>
    </source>
</evidence>
<organism evidence="5 6">
    <name type="scientific">Scylla paramamosain</name>
    <name type="common">Mud crab</name>
    <dbReference type="NCBI Taxonomy" id="85552"/>
    <lineage>
        <taxon>Eukaryota</taxon>
        <taxon>Metazoa</taxon>
        <taxon>Ecdysozoa</taxon>
        <taxon>Arthropoda</taxon>
        <taxon>Crustacea</taxon>
        <taxon>Multicrustacea</taxon>
        <taxon>Malacostraca</taxon>
        <taxon>Eumalacostraca</taxon>
        <taxon>Eucarida</taxon>
        <taxon>Decapoda</taxon>
        <taxon>Pleocyemata</taxon>
        <taxon>Brachyura</taxon>
        <taxon>Eubrachyura</taxon>
        <taxon>Portunoidea</taxon>
        <taxon>Portunidae</taxon>
        <taxon>Portuninae</taxon>
        <taxon>Scylla</taxon>
    </lineage>
</organism>
<dbReference type="InterPro" id="IPR028002">
    <property type="entry name" value="Myb_DNA-bind_5"/>
</dbReference>
<comment type="subunit">
    <text evidence="1">Self-associates forming complexes of several hundred monomers.</text>
</comment>
<proteinExistence type="predicted"/>
<evidence type="ECO:0000256" key="1">
    <source>
        <dbReference type="ARBA" id="ARBA00011764"/>
    </source>
</evidence>
<keyword evidence="6" id="KW-1185">Reference proteome</keyword>
<name>A0AAW0UC79_SCYPA</name>
<dbReference type="AlphaFoldDB" id="A0AAW0UC79"/>
<comment type="caution">
    <text evidence="5">The sequence shown here is derived from an EMBL/GenBank/DDBJ whole genome shotgun (WGS) entry which is preliminary data.</text>
</comment>
<sequence length="125" mass="14785">MEEPPAKKRCAAFTDKECQAMIEQIGASVDPLFTRLSSNRSLVDKKEKWQGVVEAVNEVSKVKRSRRDVWLEFVRLWKEVHRKGILVRREEKELEMAEDNGYECKLWEPCFLSFFSLKCHICLYE</sequence>
<dbReference type="Pfam" id="PF13873">
    <property type="entry name" value="Myb_DNA-bind_5"/>
    <property type="match status" value="1"/>
</dbReference>